<evidence type="ECO:0008006" key="4">
    <source>
        <dbReference type="Google" id="ProtNLM"/>
    </source>
</evidence>
<proteinExistence type="predicted"/>
<dbReference type="Proteomes" id="UP000663861">
    <property type="component" value="Unassembled WGS sequence"/>
</dbReference>
<keyword evidence="1" id="KW-0175">Coiled coil</keyword>
<evidence type="ECO:0000313" key="3">
    <source>
        <dbReference type="Proteomes" id="UP000663861"/>
    </source>
</evidence>
<evidence type="ECO:0000313" key="2">
    <source>
        <dbReference type="EMBL" id="CAE6439420.1"/>
    </source>
</evidence>
<dbReference type="EMBL" id="CAJMWY010000574">
    <property type="protein sequence ID" value="CAE6439420.1"/>
    <property type="molecule type" value="Genomic_DNA"/>
</dbReference>
<gene>
    <name evidence="2" type="ORF">RDB_LOCUS37813</name>
</gene>
<name>A0A8H2Y2T4_9AGAM</name>
<feature type="coiled-coil region" evidence="1">
    <location>
        <begin position="216"/>
        <end position="250"/>
    </location>
</feature>
<accession>A0A8H2Y2T4</accession>
<sequence length="420" mass="46531">MSGALVEQVCSPPELPLYLKNVCELKSITGAPSDEELIGIHAVIRVANRVVDVQGVGDSMLLARLSEHLFNAQMARYRGKHLTVIFPEDMIYTPPTLPAHVSIRLEPVTGAPSEEEVIKVQEATRSYQQFSNAPSLFDPRVNMELSQHLFDIQMARYIQRAKQNPIPVPRQTPGSRLVERTADVVEDLNATTNNTGTGANAVELIEPGRVVADVGIRDALEASNRLAEQANRLAERANALIERSNQLMEQPSQPANQPNSLAEQLTGIIGRLTEHLERFDRLAEGLVKPTEAIGDTLKKMNRVLVWIQHAIVRNRQDNTITAFDCLVNEDGEIPALSLITERSSFKHASADNPNSVASVNPVIGGAARELRITDKWLGRFLRFYGVAEELYDNDENTSLKKGMEGYARVRLRQYLSACLG</sequence>
<reference evidence="2" key="1">
    <citation type="submission" date="2021-01" db="EMBL/GenBank/DDBJ databases">
        <authorList>
            <person name="Kaushik A."/>
        </authorList>
    </citation>
    <scope>NUCLEOTIDE SEQUENCE</scope>
    <source>
        <strain evidence="2">AG4-RS23</strain>
    </source>
</reference>
<dbReference type="AlphaFoldDB" id="A0A8H2Y2T4"/>
<comment type="caution">
    <text evidence="2">The sequence shown here is derived from an EMBL/GenBank/DDBJ whole genome shotgun (WGS) entry which is preliminary data.</text>
</comment>
<organism evidence="2 3">
    <name type="scientific">Rhizoctonia solani</name>
    <dbReference type="NCBI Taxonomy" id="456999"/>
    <lineage>
        <taxon>Eukaryota</taxon>
        <taxon>Fungi</taxon>
        <taxon>Dikarya</taxon>
        <taxon>Basidiomycota</taxon>
        <taxon>Agaricomycotina</taxon>
        <taxon>Agaricomycetes</taxon>
        <taxon>Cantharellales</taxon>
        <taxon>Ceratobasidiaceae</taxon>
        <taxon>Rhizoctonia</taxon>
    </lineage>
</organism>
<evidence type="ECO:0000256" key="1">
    <source>
        <dbReference type="SAM" id="Coils"/>
    </source>
</evidence>
<protein>
    <recommendedName>
        <fullName evidence="4">Laminin domain protein</fullName>
    </recommendedName>
</protein>